<dbReference type="STRING" id="2060905.A0A2B7WMY4"/>
<organism evidence="2 3">
    <name type="scientific">Blastomyces parvus</name>
    <dbReference type="NCBI Taxonomy" id="2060905"/>
    <lineage>
        <taxon>Eukaryota</taxon>
        <taxon>Fungi</taxon>
        <taxon>Dikarya</taxon>
        <taxon>Ascomycota</taxon>
        <taxon>Pezizomycotina</taxon>
        <taxon>Eurotiomycetes</taxon>
        <taxon>Eurotiomycetidae</taxon>
        <taxon>Onygenales</taxon>
        <taxon>Ajellomycetaceae</taxon>
        <taxon>Blastomyces</taxon>
    </lineage>
</organism>
<dbReference type="Proteomes" id="UP000224080">
    <property type="component" value="Unassembled WGS sequence"/>
</dbReference>
<feature type="region of interest" description="Disordered" evidence="1">
    <location>
        <begin position="469"/>
        <end position="671"/>
    </location>
</feature>
<evidence type="ECO:0000313" key="2">
    <source>
        <dbReference type="EMBL" id="PGG98115.1"/>
    </source>
</evidence>
<feature type="compositionally biased region" description="Polar residues" evidence="1">
    <location>
        <begin position="507"/>
        <end position="521"/>
    </location>
</feature>
<sequence>MASPGPNRPKLFARDIISYTDSELDQYIKDNNRIVTVEDPQNLTEDFIQRLRDYVRRPSKEPQSQPVDLDQVTARLLQNLTNNNAPPAGDKDRDVKSDGLDESDCAPTPVFDPEKSHQRSLREQTAAYHALIKAGGRPSHPLSLLVDILKDPGEYADILSYWQLSHGYYNDWPVFGEQLSRWKGFLRLQEFARGQSVHDNWRHSWDDLRDSVNILGDCGTPAEEAEMHWESYFEYLKEQHPDDEVIMAGNGSIYWDDYTEQDTPGTDGRFSIYAHAIKQRLTRHGFTRTIELDEDLTRQDKLTTWAEYLAFEYYIYEVHEFSEAQQQFIDDAWKKLVESKVLSPTDTQESLCSAEASSERWNRLERAEKAVESAKHALARAKKTASAQRYPHKVSAEEPPPDLLKAQQQLNAVEKEYASIKKRHDPIVEFVASMRGPERKKEAAERHGKLAQWVLQQFPLIERELEQANATEPSRHNNTHDDNQGDIATAERDPAGKRSDPGEDSTILDQIRTTASASQPSNRRKRNHDMTDEAASPSKPARRSGRNRQLSSPARIDPATAKNDDDMKALTPNKVGRPSRRGSSMPNPKTSALGPGNSSTEPNPPLRRSARIAQREQQRSNTAISSSSEMAKPDPGTRKPRQAPTDPINTKTHVLSKRGTSKPQRRSKKKG</sequence>
<dbReference type="EMBL" id="PDNC01000127">
    <property type="protein sequence ID" value="PGG98115.1"/>
    <property type="molecule type" value="Genomic_DNA"/>
</dbReference>
<evidence type="ECO:0000256" key="1">
    <source>
        <dbReference type="SAM" id="MobiDB-lite"/>
    </source>
</evidence>
<feature type="compositionally biased region" description="Basic residues" evidence="1">
    <location>
        <begin position="654"/>
        <end position="671"/>
    </location>
</feature>
<gene>
    <name evidence="2" type="ORF">GX51_06964</name>
</gene>
<evidence type="ECO:0000313" key="3">
    <source>
        <dbReference type="Proteomes" id="UP000224080"/>
    </source>
</evidence>
<reference evidence="2 3" key="1">
    <citation type="submission" date="2017-10" db="EMBL/GenBank/DDBJ databases">
        <title>Comparative genomics in systemic dimorphic fungi from Ajellomycetaceae.</title>
        <authorList>
            <person name="Munoz J.F."/>
            <person name="Mcewen J.G."/>
            <person name="Clay O.K."/>
            <person name="Cuomo C.A."/>
        </authorList>
    </citation>
    <scope>NUCLEOTIDE SEQUENCE [LARGE SCALE GENOMIC DNA]</scope>
    <source>
        <strain evidence="2 3">UAMH130</strain>
    </source>
</reference>
<name>A0A2B7WMY4_9EURO</name>
<proteinExistence type="predicted"/>
<dbReference type="OrthoDB" id="4188629at2759"/>
<feature type="compositionally biased region" description="Basic and acidic residues" evidence="1">
    <location>
        <begin position="473"/>
        <end position="501"/>
    </location>
</feature>
<feature type="compositionally biased region" description="Polar residues" evidence="1">
    <location>
        <begin position="619"/>
        <end position="629"/>
    </location>
</feature>
<feature type="compositionally biased region" description="Polar residues" evidence="1">
    <location>
        <begin position="581"/>
        <end position="601"/>
    </location>
</feature>
<feature type="region of interest" description="Disordered" evidence="1">
    <location>
        <begin position="382"/>
        <end position="401"/>
    </location>
</feature>
<keyword evidence="3" id="KW-1185">Reference proteome</keyword>
<accession>A0A2B7WMY4</accession>
<dbReference type="AlphaFoldDB" id="A0A2B7WMY4"/>
<feature type="compositionally biased region" description="Basic and acidic residues" evidence="1">
    <location>
        <begin position="89"/>
        <end position="99"/>
    </location>
</feature>
<feature type="region of interest" description="Disordered" evidence="1">
    <location>
        <begin position="80"/>
        <end position="119"/>
    </location>
</feature>
<protein>
    <submittedName>
        <fullName evidence="2">Uncharacterized protein</fullName>
    </submittedName>
</protein>
<comment type="caution">
    <text evidence="2">The sequence shown here is derived from an EMBL/GenBank/DDBJ whole genome shotgun (WGS) entry which is preliminary data.</text>
</comment>